<organism evidence="2 3">
    <name type="scientific">Streptomyces chattanoogensis</name>
    <dbReference type="NCBI Taxonomy" id="66876"/>
    <lineage>
        <taxon>Bacteria</taxon>
        <taxon>Bacillati</taxon>
        <taxon>Actinomycetota</taxon>
        <taxon>Actinomycetes</taxon>
        <taxon>Kitasatosporales</taxon>
        <taxon>Streptomycetaceae</taxon>
        <taxon>Streptomyces</taxon>
    </lineage>
</organism>
<comment type="caution">
    <text evidence="2">The sequence shown here is derived from an EMBL/GenBank/DDBJ whole genome shotgun (WGS) entry which is preliminary data.</text>
</comment>
<proteinExistence type="predicted"/>
<dbReference type="PATRIC" id="fig|66876.3.peg.4380"/>
<gene>
    <name evidence="2" type="ORF">ADL29_19920</name>
</gene>
<name>A0A0N0GZ19_9ACTN</name>
<evidence type="ECO:0000256" key="1">
    <source>
        <dbReference type="SAM" id="Phobius"/>
    </source>
</evidence>
<sequence>MRGFIGVIAMLQGAVGFIADVFFDNNVGILSHWFDLSPAAHLGVFVLGAGLAVWGDVDKKRRQRRAGAGSAQP</sequence>
<dbReference type="Proteomes" id="UP000037982">
    <property type="component" value="Unassembled WGS sequence"/>
</dbReference>
<dbReference type="RefSeq" id="WP_053924993.1">
    <property type="nucleotide sequence ID" value="NZ_LGKG01000141.1"/>
</dbReference>
<protein>
    <submittedName>
        <fullName evidence="2">Uncharacterized protein</fullName>
    </submittedName>
</protein>
<evidence type="ECO:0000313" key="3">
    <source>
        <dbReference type="Proteomes" id="UP000037982"/>
    </source>
</evidence>
<feature type="transmembrane region" description="Helical" evidence="1">
    <location>
        <begin position="40"/>
        <end position="57"/>
    </location>
</feature>
<reference evidence="3" key="1">
    <citation type="submission" date="2015-07" db="EMBL/GenBank/DDBJ databases">
        <authorList>
            <person name="Ju K.-S."/>
            <person name="Doroghazi J.R."/>
            <person name="Metcalf W.W."/>
        </authorList>
    </citation>
    <scope>NUCLEOTIDE SEQUENCE [LARGE SCALE GENOMIC DNA]</scope>
    <source>
        <strain evidence="3">NRRL ISP-5002</strain>
    </source>
</reference>
<keyword evidence="3" id="KW-1185">Reference proteome</keyword>
<evidence type="ECO:0000313" key="2">
    <source>
        <dbReference type="EMBL" id="KPC62070.1"/>
    </source>
</evidence>
<accession>A0A0N0GZ19</accession>
<keyword evidence="1" id="KW-1133">Transmembrane helix</keyword>
<keyword evidence="1" id="KW-0472">Membrane</keyword>
<dbReference type="EMBL" id="LGKG01000141">
    <property type="protein sequence ID" value="KPC62070.1"/>
    <property type="molecule type" value="Genomic_DNA"/>
</dbReference>
<dbReference type="AlphaFoldDB" id="A0A0N0GZ19"/>
<keyword evidence="1" id="KW-0812">Transmembrane</keyword>